<dbReference type="Gene3D" id="1.20.1260.10">
    <property type="match status" value="1"/>
</dbReference>
<proteinExistence type="inferred from homology"/>
<evidence type="ECO:0000313" key="9">
    <source>
        <dbReference type="Proteomes" id="UP001209540"/>
    </source>
</evidence>
<evidence type="ECO:0000256" key="2">
    <source>
        <dbReference type="ARBA" id="ARBA00022434"/>
    </source>
</evidence>
<dbReference type="PANTHER" id="PTHR11431:SF75">
    <property type="entry name" value="FERRITIN"/>
    <property type="match status" value="1"/>
</dbReference>
<keyword evidence="2 6" id="KW-0409">Iron storage</keyword>
<keyword evidence="3 5" id="KW-0479">Metal-binding</keyword>
<feature type="domain" description="Ferritin-like diiron" evidence="7">
    <location>
        <begin position="9"/>
        <end position="157"/>
    </location>
</feature>
<reference evidence="8" key="2">
    <citation type="submission" date="2023-02" db="EMBL/GenBank/DDBJ databases">
        <authorList>
            <consortium name="DOE Joint Genome Institute"/>
            <person name="Mondo S.J."/>
            <person name="Chang Y."/>
            <person name="Wang Y."/>
            <person name="Ahrendt S."/>
            <person name="Andreopoulos W."/>
            <person name="Barry K."/>
            <person name="Beard J."/>
            <person name="Benny G.L."/>
            <person name="Blankenship S."/>
            <person name="Bonito G."/>
            <person name="Cuomo C."/>
            <person name="Desiro A."/>
            <person name="Gervers K.A."/>
            <person name="Hundley H."/>
            <person name="Kuo A."/>
            <person name="LaButti K."/>
            <person name="Lang B.F."/>
            <person name="Lipzen A."/>
            <person name="O'Donnell K."/>
            <person name="Pangilinan J."/>
            <person name="Reynolds N."/>
            <person name="Sandor L."/>
            <person name="Smith M.W."/>
            <person name="Tsang A."/>
            <person name="Grigoriev I.V."/>
            <person name="Stajich J.E."/>
            <person name="Spatafora J.W."/>
        </authorList>
    </citation>
    <scope>NUCLEOTIDE SEQUENCE</scope>
    <source>
        <strain evidence="8">RSA 2281</strain>
    </source>
</reference>
<dbReference type="GO" id="GO:0006826">
    <property type="term" value="P:iron ion transport"/>
    <property type="evidence" value="ECO:0007669"/>
    <property type="project" value="InterPro"/>
</dbReference>
<dbReference type="EMBL" id="JAIXMP010000002">
    <property type="protein sequence ID" value="KAI9276841.1"/>
    <property type="molecule type" value="Genomic_DNA"/>
</dbReference>
<keyword evidence="4 5" id="KW-0408">Iron</keyword>
<evidence type="ECO:0000259" key="7">
    <source>
        <dbReference type="PROSITE" id="PS50905"/>
    </source>
</evidence>
<feature type="binding site" evidence="5">
    <location>
        <position position="105"/>
    </location>
    <ligand>
        <name>Fe cation</name>
        <dbReference type="ChEBI" id="CHEBI:24875"/>
        <label>1</label>
    </ligand>
</feature>
<keyword evidence="6" id="KW-0560">Oxidoreductase</keyword>
<dbReference type="InterPro" id="IPR008331">
    <property type="entry name" value="Ferritin_DPS_dom"/>
</dbReference>
<evidence type="ECO:0000256" key="4">
    <source>
        <dbReference type="ARBA" id="ARBA00023004"/>
    </source>
</evidence>
<organism evidence="8 9">
    <name type="scientific">Phascolomyces articulosus</name>
    <dbReference type="NCBI Taxonomy" id="60185"/>
    <lineage>
        <taxon>Eukaryota</taxon>
        <taxon>Fungi</taxon>
        <taxon>Fungi incertae sedis</taxon>
        <taxon>Mucoromycota</taxon>
        <taxon>Mucoromycotina</taxon>
        <taxon>Mucoromycetes</taxon>
        <taxon>Mucorales</taxon>
        <taxon>Lichtheimiaceae</taxon>
        <taxon>Phascolomyces</taxon>
    </lineage>
</organism>
<dbReference type="GO" id="GO:0004322">
    <property type="term" value="F:ferroxidase activity"/>
    <property type="evidence" value="ECO:0007669"/>
    <property type="project" value="UniProtKB-EC"/>
</dbReference>
<evidence type="ECO:0000256" key="1">
    <source>
        <dbReference type="ARBA" id="ARBA00007513"/>
    </source>
</evidence>
<dbReference type="PROSITE" id="PS50905">
    <property type="entry name" value="FERRITIN_LIKE"/>
    <property type="match status" value="1"/>
</dbReference>
<comment type="caution">
    <text evidence="8">The sequence shown here is derived from an EMBL/GenBank/DDBJ whole genome shotgun (WGS) entry which is preliminary data.</text>
</comment>
<name>A0AAD5PJJ7_9FUNG</name>
<dbReference type="EC" id="1.16.3.1" evidence="6"/>
<dbReference type="InterPro" id="IPR009078">
    <property type="entry name" value="Ferritin-like_SF"/>
</dbReference>
<sequence length="179" mass="20072">MVEISIAKQNYSIESENALNQQIQIDQIAQQQYLSTAAYFDRDDVALPGLVKHFLEQAEHEGERVQSFIDYQQMRGGIALVKEVPQPMSEYASARSAVEASLALEKDVNKSLLNLTSIALNSTDSQMKHWLKSNALTQRVKNIEKVAKGITQLERTHGEGLGLYLYDQAILKNDGEFTV</sequence>
<gene>
    <name evidence="8" type="ORF">BDA99DRAFT_494258</name>
</gene>
<dbReference type="InterPro" id="IPR009040">
    <property type="entry name" value="Ferritin-like_diiron"/>
</dbReference>
<comment type="similarity">
    <text evidence="1 6">Belongs to the ferritin family.</text>
</comment>
<dbReference type="AlphaFoldDB" id="A0AAD5PJJ7"/>
<evidence type="ECO:0000313" key="8">
    <source>
        <dbReference type="EMBL" id="KAI9276841.1"/>
    </source>
</evidence>
<dbReference type="SUPFAM" id="SSF47240">
    <property type="entry name" value="Ferritin-like"/>
    <property type="match status" value="1"/>
</dbReference>
<dbReference type="PANTHER" id="PTHR11431">
    <property type="entry name" value="FERRITIN"/>
    <property type="match status" value="1"/>
</dbReference>
<dbReference type="CDD" id="cd01056">
    <property type="entry name" value="Euk_Ferritin"/>
    <property type="match status" value="1"/>
</dbReference>
<dbReference type="Proteomes" id="UP001209540">
    <property type="component" value="Unassembled WGS sequence"/>
</dbReference>
<dbReference type="GO" id="GO:0006879">
    <property type="term" value="P:intracellular iron ion homeostasis"/>
    <property type="evidence" value="ECO:0007669"/>
    <property type="project" value="UniProtKB-KW"/>
</dbReference>
<dbReference type="InterPro" id="IPR001519">
    <property type="entry name" value="Ferritin"/>
</dbReference>
<reference evidence="8" key="1">
    <citation type="journal article" date="2022" name="IScience">
        <title>Evolution of zygomycete secretomes and the origins of terrestrial fungal ecologies.</title>
        <authorList>
            <person name="Chang Y."/>
            <person name="Wang Y."/>
            <person name="Mondo S."/>
            <person name="Ahrendt S."/>
            <person name="Andreopoulos W."/>
            <person name="Barry K."/>
            <person name="Beard J."/>
            <person name="Benny G.L."/>
            <person name="Blankenship S."/>
            <person name="Bonito G."/>
            <person name="Cuomo C."/>
            <person name="Desiro A."/>
            <person name="Gervers K.A."/>
            <person name="Hundley H."/>
            <person name="Kuo A."/>
            <person name="LaButti K."/>
            <person name="Lang B.F."/>
            <person name="Lipzen A."/>
            <person name="O'Donnell K."/>
            <person name="Pangilinan J."/>
            <person name="Reynolds N."/>
            <person name="Sandor L."/>
            <person name="Smith M.E."/>
            <person name="Tsang A."/>
            <person name="Grigoriev I.V."/>
            <person name="Stajich J.E."/>
            <person name="Spatafora J.W."/>
        </authorList>
    </citation>
    <scope>NUCLEOTIDE SEQUENCE</scope>
    <source>
        <strain evidence="8">RSA 2281</strain>
    </source>
</reference>
<comment type="function">
    <text evidence="6">Stores iron in a soluble, non-toxic, readily available form. Important for iron homeostasis. Iron is taken up in the ferrous form and deposited as ferric hydroxides after oxidation.</text>
</comment>
<evidence type="ECO:0000256" key="6">
    <source>
        <dbReference type="RuleBase" id="RU361145"/>
    </source>
</evidence>
<comment type="catalytic activity">
    <reaction evidence="6">
        <text>4 Fe(2+) + O2 + 4 H(+) = 4 Fe(3+) + 2 H2O</text>
        <dbReference type="Rhea" id="RHEA:11148"/>
        <dbReference type="ChEBI" id="CHEBI:15377"/>
        <dbReference type="ChEBI" id="CHEBI:15378"/>
        <dbReference type="ChEBI" id="CHEBI:15379"/>
        <dbReference type="ChEBI" id="CHEBI:29033"/>
        <dbReference type="ChEBI" id="CHEBI:29034"/>
        <dbReference type="EC" id="1.16.3.1"/>
    </reaction>
</comment>
<keyword evidence="9" id="KW-1185">Reference proteome</keyword>
<dbReference type="Pfam" id="PF00210">
    <property type="entry name" value="Ferritin"/>
    <property type="match status" value="1"/>
</dbReference>
<dbReference type="GO" id="GO:0005737">
    <property type="term" value="C:cytoplasm"/>
    <property type="evidence" value="ECO:0007669"/>
    <property type="project" value="TreeGrafter"/>
</dbReference>
<protein>
    <recommendedName>
        <fullName evidence="6">Ferritin</fullName>
        <ecNumber evidence="6">1.16.3.1</ecNumber>
    </recommendedName>
</protein>
<dbReference type="InterPro" id="IPR012347">
    <property type="entry name" value="Ferritin-like"/>
</dbReference>
<feature type="binding site" evidence="5">
    <location>
        <position position="61"/>
    </location>
    <ligand>
        <name>Fe cation</name>
        <dbReference type="ChEBI" id="CHEBI:24875"/>
        <label>1</label>
    </ligand>
</feature>
<evidence type="ECO:0000256" key="3">
    <source>
        <dbReference type="ARBA" id="ARBA00022723"/>
    </source>
</evidence>
<dbReference type="GO" id="GO:0008198">
    <property type="term" value="F:ferrous iron binding"/>
    <property type="evidence" value="ECO:0007669"/>
    <property type="project" value="TreeGrafter"/>
</dbReference>
<evidence type="ECO:0000256" key="5">
    <source>
        <dbReference type="PIRSR" id="PIRSR601519-1"/>
    </source>
</evidence>
<dbReference type="GO" id="GO:0008199">
    <property type="term" value="F:ferric iron binding"/>
    <property type="evidence" value="ECO:0007669"/>
    <property type="project" value="InterPro"/>
</dbReference>
<accession>A0AAD5PJJ7</accession>